<evidence type="ECO:0000313" key="3">
    <source>
        <dbReference type="Proteomes" id="UP000317078"/>
    </source>
</evidence>
<evidence type="ECO:0000313" key="2">
    <source>
        <dbReference type="EMBL" id="TPG49189.1"/>
    </source>
</evidence>
<organism evidence="2 3">
    <name type="scientific">Muricoccus nepalensis</name>
    <dbReference type="NCBI Taxonomy" id="1854500"/>
    <lineage>
        <taxon>Bacteria</taxon>
        <taxon>Pseudomonadati</taxon>
        <taxon>Pseudomonadota</taxon>
        <taxon>Alphaproteobacteria</taxon>
        <taxon>Acetobacterales</taxon>
        <taxon>Roseomonadaceae</taxon>
        <taxon>Muricoccus</taxon>
    </lineage>
</organism>
<accession>A0A502FIJ2</accession>
<reference evidence="2 3" key="1">
    <citation type="journal article" date="2019" name="Environ. Microbiol.">
        <title>Species interactions and distinct microbial communities in high Arctic permafrost affected cryosols are associated with the CH4 and CO2 gas fluxes.</title>
        <authorList>
            <person name="Altshuler I."/>
            <person name="Hamel J."/>
            <person name="Turney S."/>
            <person name="Magnuson E."/>
            <person name="Levesque R."/>
            <person name="Greer C."/>
            <person name="Whyte L.G."/>
        </authorList>
    </citation>
    <scope>NUCLEOTIDE SEQUENCE [LARGE SCALE GENOMIC DNA]</scope>
    <source>
        <strain evidence="2 3">S9.3B</strain>
    </source>
</reference>
<feature type="compositionally biased region" description="Basic residues" evidence="1">
    <location>
        <begin position="145"/>
        <end position="162"/>
    </location>
</feature>
<keyword evidence="3" id="KW-1185">Reference proteome</keyword>
<sequence length="162" mass="16328">MAGTFRCAVDGDFGSGGSHPSGSGLPPAGLIGTPGFATPDDLAGVMAAEGFENLDWCGHGASHGDAAFHLSLDLGGAASPPAVSLRFDLSAGAADGFFLNGSFGEPPAHEGAAPAAAEAGATLADSLGRRAGRRLPVQRDLGRFALRRSDRRGRQPAHRRPG</sequence>
<feature type="region of interest" description="Disordered" evidence="1">
    <location>
        <begin position="142"/>
        <end position="162"/>
    </location>
</feature>
<name>A0A502FIJ2_9PROT</name>
<dbReference type="EMBL" id="RCZP01000030">
    <property type="protein sequence ID" value="TPG49189.1"/>
    <property type="molecule type" value="Genomic_DNA"/>
</dbReference>
<comment type="caution">
    <text evidence="2">The sequence shown here is derived from an EMBL/GenBank/DDBJ whole genome shotgun (WGS) entry which is preliminary data.</text>
</comment>
<protein>
    <submittedName>
        <fullName evidence="2">Uncharacterized protein</fullName>
    </submittedName>
</protein>
<dbReference type="AlphaFoldDB" id="A0A502FIJ2"/>
<evidence type="ECO:0000256" key="1">
    <source>
        <dbReference type="SAM" id="MobiDB-lite"/>
    </source>
</evidence>
<dbReference type="RefSeq" id="WP_140885839.1">
    <property type="nucleotide sequence ID" value="NZ_RCZP01000030.1"/>
</dbReference>
<gene>
    <name evidence="2" type="ORF">EAH89_21745</name>
</gene>
<dbReference type="Proteomes" id="UP000317078">
    <property type="component" value="Unassembled WGS sequence"/>
</dbReference>
<proteinExistence type="predicted"/>